<dbReference type="InterPro" id="IPR044097">
    <property type="entry name" value="Bds1/SdsA1_MBL-fold"/>
</dbReference>
<dbReference type="EC" id="3.1.6.21" evidence="6"/>
<evidence type="ECO:0000256" key="8">
    <source>
        <dbReference type="ARBA" id="ARBA00075789"/>
    </source>
</evidence>
<evidence type="ECO:0000256" key="5">
    <source>
        <dbReference type="ARBA" id="ARBA00033751"/>
    </source>
</evidence>
<organism evidence="10 11">
    <name type="scientific">Roseicella aerolata</name>
    <dbReference type="NCBI Taxonomy" id="2883479"/>
    <lineage>
        <taxon>Bacteria</taxon>
        <taxon>Pseudomonadati</taxon>
        <taxon>Pseudomonadota</taxon>
        <taxon>Alphaproteobacteria</taxon>
        <taxon>Acetobacterales</taxon>
        <taxon>Roseomonadaceae</taxon>
        <taxon>Roseicella</taxon>
    </lineage>
</organism>
<evidence type="ECO:0000256" key="6">
    <source>
        <dbReference type="ARBA" id="ARBA00066568"/>
    </source>
</evidence>
<dbReference type="InterPro" id="IPR006311">
    <property type="entry name" value="TAT_signal"/>
</dbReference>
<dbReference type="Gene3D" id="3.30.1050.10">
    <property type="entry name" value="SCP2 sterol-binding domain"/>
    <property type="match status" value="1"/>
</dbReference>
<dbReference type="SUPFAM" id="SSF56281">
    <property type="entry name" value="Metallo-hydrolase/oxidoreductase"/>
    <property type="match status" value="1"/>
</dbReference>
<keyword evidence="11" id="KW-1185">Reference proteome</keyword>
<evidence type="ECO:0000256" key="3">
    <source>
        <dbReference type="ARBA" id="ARBA00022801"/>
    </source>
</evidence>
<evidence type="ECO:0000259" key="9">
    <source>
        <dbReference type="SMART" id="SM00849"/>
    </source>
</evidence>
<sequence>MTKSHPALGASPRTDLNRRDIMTAGPALALLGLPSRLVGTAQAQSVASGTQSKPATAATRAANEAVRSYLNFNDRDDFENATRGLIARPDTLTIRDAKGGIVWDLEAYKSFIDVDKPAPDTVNPSLWRNAQLNMQYGLFRVHDRIVQVRGYDLANVTFVQGDTGWIILDTGSNLETGKAAYELVSQHLGQRPVLAVVYSHSHGDHFGGVRGLVDEADVRAGKVQIIAPAGFTEHAISEFVIAGNAMARRGIYMYGPLLSRNPQGGVNAGLGQTVGHGNSGLLLPTREIRQTGEDVTIDGVRMVFQMTPGTEAPAEMNTHLPQFRAMWMAENTTNTMHNLLTLRGAQVRDGLAWAKFINETIELYGDNTEVKFQAHHWPMWGNAKIIDYWKKQRDLYKYIHDQSVNLMNKGYTGVEISNMIRLPPELDKAWFNRGYYGSLKHNSRAVYQRYMGFYDGNPSTLDQLPPEEAARKYAEYMGGATAVLQKAKADFDKGEYRWVAEALKHIVFADANNREAKELLADAYEQMGYQAESGPWRSIYLQGALELRHGVPSAGELNTSGPDTIRAMPPEMTFDYLAVKLNAEKAMGKKLSLTVEFSDLNQAYALLIENSVLNYSKKPTTTDAKLTLTKATFDQVQTGELSMDQAIASGDLEIDGRREALTEFIGLFDTFPFWFNIVTP</sequence>
<dbReference type="GO" id="GO:0046983">
    <property type="term" value="F:protein dimerization activity"/>
    <property type="evidence" value="ECO:0007669"/>
    <property type="project" value="InterPro"/>
</dbReference>
<dbReference type="PANTHER" id="PTHR43223:SF1">
    <property type="entry name" value="ALKYL_ARYL-SULFATASE BDS1"/>
    <property type="match status" value="1"/>
</dbReference>
<dbReference type="InterPro" id="IPR036527">
    <property type="entry name" value="SCP2_sterol-bd_dom_sf"/>
</dbReference>
<dbReference type="InterPro" id="IPR029228">
    <property type="entry name" value="Alkyl_sulf_dimr"/>
</dbReference>
<reference evidence="10" key="1">
    <citation type="submission" date="2021-10" db="EMBL/GenBank/DDBJ databases">
        <title>Roseicella aerolatum sp. nov., isolated from aerosols of e-waste dismantling site.</title>
        <authorList>
            <person name="Qin T."/>
        </authorList>
    </citation>
    <scope>NUCLEOTIDE SEQUENCE</scope>
    <source>
        <strain evidence="10">GB24</strain>
    </source>
</reference>
<dbReference type="PANTHER" id="PTHR43223">
    <property type="entry name" value="ALKYL/ARYL-SULFATASE"/>
    <property type="match status" value="1"/>
</dbReference>
<dbReference type="SMART" id="SM00849">
    <property type="entry name" value="Lactamase_B"/>
    <property type="match status" value="1"/>
</dbReference>
<dbReference type="PROSITE" id="PS51318">
    <property type="entry name" value="TAT"/>
    <property type="match status" value="1"/>
</dbReference>
<dbReference type="GO" id="GO:0018741">
    <property type="term" value="F:linear primary-alkylsulfatase activity"/>
    <property type="evidence" value="ECO:0007669"/>
    <property type="project" value="UniProtKB-EC"/>
</dbReference>
<feature type="domain" description="Metallo-beta-lactamase" evidence="9">
    <location>
        <begin position="153"/>
        <end position="375"/>
    </location>
</feature>
<evidence type="ECO:0000256" key="4">
    <source>
        <dbReference type="ARBA" id="ARBA00022833"/>
    </source>
</evidence>
<dbReference type="InterPro" id="IPR052195">
    <property type="entry name" value="Bact_Alkyl/Aryl-Sulfatase"/>
</dbReference>
<dbReference type="InterPro" id="IPR036866">
    <property type="entry name" value="RibonucZ/Hydroxyglut_hydro"/>
</dbReference>
<comment type="cofactor">
    <cofactor evidence="1">
        <name>Zn(2+)</name>
        <dbReference type="ChEBI" id="CHEBI:29105"/>
    </cofactor>
</comment>
<accession>A0A9X1L6Z3</accession>
<dbReference type="CDD" id="cd07710">
    <property type="entry name" value="arylsulfatase_Sdsa1-like_MBL-fold"/>
    <property type="match status" value="1"/>
</dbReference>
<protein>
    <recommendedName>
        <fullName evidence="7">Linear primary-alkylsulfatase</fullName>
        <ecNumber evidence="6">3.1.6.21</ecNumber>
    </recommendedName>
    <alternativeName>
        <fullName evidence="8">Type III linear primary-alkylsulfatase</fullName>
    </alternativeName>
</protein>
<name>A0A9X1L6Z3_9PROT</name>
<dbReference type="InterPro" id="IPR001279">
    <property type="entry name" value="Metallo-B-lactamas"/>
</dbReference>
<evidence type="ECO:0000256" key="7">
    <source>
        <dbReference type="ARBA" id="ARBA00068034"/>
    </source>
</evidence>
<keyword evidence="3" id="KW-0378">Hydrolase</keyword>
<evidence type="ECO:0000313" key="10">
    <source>
        <dbReference type="EMBL" id="MCB4821366.1"/>
    </source>
</evidence>
<keyword evidence="4" id="KW-0862">Zinc</keyword>
<proteinExistence type="inferred from homology"/>
<dbReference type="SUPFAM" id="SSF55718">
    <property type="entry name" value="SCP-like"/>
    <property type="match status" value="1"/>
</dbReference>
<dbReference type="InterPro" id="IPR029229">
    <property type="entry name" value="Alkyl_sulf_C"/>
</dbReference>
<dbReference type="RefSeq" id="WP_226605987.1">
    <property type="nucleotide sequence ID" value="NZ_JAJAQI010000007.1"/>
</dbReference>
<dbReference type="Pfam" id="PF14864">
    <property type="entry name" value="Alkyl_sulf_C"/>
    <property type="match status" value="1"/>
</dbReference>
<dbReference type="FunFam" id="3.60.15.30:FF:000001">
    <property type="entry name" value="Alkyl/aryl-sulfatase BDS1"/>
    <property type="match status" value="1"/>
</dbReference>
<dbReference type="Proteomes" id="UP001139311">
    <property type="component" value="Unassembled WGS sequence"/>
</dbReference>
<dbReference type="GO" id="GO:0018909">
    <property type="term" value="P:dodecyl sulfate metabolic process"/>
    <property type="evidence" value="ECO:0007669"/>
    <property type="project" value="InterPro"/>
</dbReference>
<evidence type="ECO:0000256" key="2">
    <source>
        <dbReference type="ARBA" id="ARBA00022723"/>
    </source>
</evidence>
<dbReference type="FunFam" id="1.25.40.880:FF:000001">
    <property type="entry name" value="SDS hydrolase SdsA1"/>
    <property type="match status" value="1"/>
</dbReference>
<dbReference type="Gene3D" id="1.25.40.880">
    <property type="entry name" value="Alkyl sulfatase, dimerisation domain"/>
    <property type="match status" value="1"/>
</dbReference>
<comment type="caution">
    <text evidence="10">The sequence shown here is derived from an EMBL/GenBank/DDBJ whole genome shotgun (WGS) entry which is preliminary data.</text>
</comment>
<keyword evidence="2" id="KW-0479">Metal-binding</keyword>
<dbReference type="AlphaFoldDB" id="A0A9X1L6Z3"/>
<dbReference type="GO" id="GO:0046872">
    <property type="term" value="F:metal ion binding"/>
    <property type="evidence" value="ECO:0007669"/>
    <property type="project" value="UniProtKB-KW"/>
</dbReference>
<evidence type="ECO:0000256" key="1">
    <source>
        <dbReference type="ARBA" id="ARBA00001947"/>
    </source>
</evidence>
<evidence type="ECO:0000313" key="11">
    <source>
        <dbReference type="Proteomes" id="UP001139311"/>
    </source>
</evidence>
<dbReference type="InterPro" id="IPR038536">
    <property type="entry name" value="Alkyl/aryl-sulf_dimr_sf"/>
</dbReference>
<dbReference type="Pfam" id="PF14863">
    <property type="entry name" value="Alkyl_sulf_dimr"/>
    <property type="match status" value="1"/>
</dbReference>
<dbReference type="Pfam" id="PF00753">
    <property type="entry name" value="Lactamase_B"/>
    <property type="match status" value="1"/>
</dbReference>
<comment type="similarity">
    <text evidence="5">Belongs to the metallo-beta-lactamase superfamily. Type III sulfatase family.</text>
</comment>
<dbReference type="GO" id="GO:0030288">
    <property type="term" value="C:outer membrane-bounded periplasmic space"/>
    <property type="evidence" value="ECO:0007669"/>
    <property type="project" value="TreeGrafter"/>
</dbReference>
<dbReference type="EMBL" id="JAJAQI010000007">
    <property type="protein sequence ID" value="MCB4821366.1"/>
    <property type="molecule type" value="Genomic_DNA"/>
</dbReference>
<dbReference type="Gene3D" id="3.60.15.30">
    <property type="entry name" value="Metallo-beta-lactamase domain"/>
    <property type="match status" value="1"/>
</dbReference>
<gene>
    <name evidence="10" type="ORF">LHA35_06430</name>
</gene>